<keyword evidence="3" id="KW-1185">Reference proteome</keyword>
<feature type="region of interest" description="Disordered" evidence="1">
    <location>
        <begin position="1"/>
        <end position="28"/>
    </location>
</feature>
<accession>A0A843UYQ9</accession>
<dbReference type="AlphaFoldDB" id="A0A843UYQ9"/>
<name>A0A843UYQ9_COLES</name>
<gene>
    <name evidence="2" type="ORF">Taro_023907</name>
</gene>
<organism evidence="2 3">
    <name type="scientific">Colocasia esculenta</name>
    <name type="common">Wild taro</name>
    <name type="synonym">Arum esculentum</name>
    <dbReference type="NCBI Taxonomy" id="4460"/>
    <lineage>
        <taxon>Eukaryota</taxon>
        <taxon>Viridiplantae</taxon>
        <taxon>Streptophyta</taxon>
        <taxon>Embryophyta</taxon>
        <taxon>Tracheophyta</taxon>
        <taxon>Spermatophyta</taxon>
        <taxon>Magnoliopsida</taxon>
        <taxon>Liliopsida</taxon>
        <taxon>Araceae</taxon>
        <taxon>Aroideae</taxon>
        <taxon>Colocasieae</taxon>
        <taxon>Colocasia</taxon>
    </lineage>
</organism>
<sequence length="82" mass="9307">MQYTRSIKRSTNSGLNTGFLKNESSSTQKGRVLELARVVWRSSWWLRSCGKTTRSSSSSSFVCCDLHKPPSWSRAKKHLVSI</sequence>
<evidence type="ECO:0000256" key="1">
    <source>
        <dbReference type="SAM" id="MobiDB-lite"/>
    </source>
</evidence>
<proteinExistence type="predicted"/>
<feature type="compositionally biased region" description="Polar residues" evidence="1">
    <location>
        <begin position="1"/>
        <end position="16"/>
    </location>
</feature>
<evidence type="ECO:0000313" key="3">
    <source>
        <dbReference type="Proteomes" id="UP000652761"/>
    </source>
</evidence>
<reference evidence="2" key="1">
    <citation type="submission" date="2017-07" db="EMBL/GenBank/DDBJ databases">
        <title>Taro Niue Genome Assembly and Annotation.</title>
        <authorList>
            <person name="Atibalentja N."/>
            <person name="Keating K."/>
            <person name="Fields C.J."/>
        </authorList>
    </citation>
    <scope>NUCLEOTIDE SEQUENCE</scope>
    <source>
        <strain evidence="2">Niue_2</strain>
        <tissue evidence="2">Leaf</tissue>
    </source>
</reference>
<evidence type="ECO:0000313" key="2">
    <source>
        <dbReference type="EMBL" id="MQL91292.1"/>
    </source>
</evidence>
<protein>
    <submittedName>
        <fullName evidence="2">Uncharacterized protein</fullName>
    </submittedName>
</protein>
<dbReference type="Proteomes" id="UP000652761">
    <property type="component" value="Unassembled WGS sequence"/>
</dbReference>
<dbReference type="EMBL" id="NMUH01001324">
    <property type="protein sequence ID" value="MQL91292.1"/>
    <property type="molecule type" value="Genomic_DNA"/>
</dbReference>
<comment type="caution">
    <text evidence="2">The sequence shown here is derived from an EMBL/GenBank/DDBJ whole genome shotgun (WGS) entry which is preliminary data.</text>
</comment>